<sequence>MTTPSESGSQRYYTRNRLSRGNGLRKTTGCLTCRRRHVRCDEAKPVCANCERLRQDCRYPSLSVKPSPRRGTRSEKSPTVERSSTASTACEEPAEPGPEEQTEVRADEQPDERPDVQPPYPVTVPVDGPDDQTWAVDTYSPFTSGNDDPATQADITAPTSAPPDWAIGAPTVSSGLNVDTATALWAELLLQDAALQDATRFGEAADTDIFAKAGAQAQHLAVAQSPLQFQHFYTEAWQSGTTLELAPDEHQLFQNFVHNLSRWMDFFAPLRPFGTLIPRLAMRNVGLLNAILALSVRHLSLNRRFQRASEQAQEPVDALPYYFKTLHYIQEAMQHDSYKNSQELLATASIVSAYEMLDGSRRDWERHLQGLFCIQRSQTIHGDSGGLKGAVWWAWLCQDVWAAFREGRRPLTFWRPDRVVGVLEPHEMAARAVYLFAQAVAFCSKDDVSQGQAAPLRRIAQADALRARLEEWRSHLGLEFEPIPQDTLAHGVFEPIWIHPPSHAVALQMYYCSHILLLLHRPALGGLDVYNAQRRELVSCRNKICGIGMATIDDPSSVMCSQALYIAGMTLENAAQRSLVVDLLDACWQRAGWPLRSLGDELKMRWQSE</sequence>
<evidence type="ECO:0000256" key="1">
    <source>
        <dbReference type="ARBA" id="ARBA00004123"/>
    </source>
</evidence>
<comment type="caution">
    <text evidence="5">The sequence shown here is derived from an EMBL/GenBank/DDBJ whole genome shotgun (WGS) entry which is preliminary data.</text>
</comment>
<dbReference type="AlphaFoldDB" id="A0A9P9ACP0"/>
<dbReference type="PANTHER" id="PTHR37534">
    <property type="entry name" value="TRANSCRIPTIONAL ACTIVATOR PROTEIN UGA3"/>
    <property type="match status" value="1"/>
</dbReference>
<evidence type="ECO:0000259" key="4">
    <source>
        <dbReference type="PROSITE" id="PS50048"/>
    </source>
</evidence>
<evidence type="ECO:0000256" key="3">
    <source>
        <dbReference type="SAM" id="MobiDB-lite"/>
    </source>
</evidence>
<reference evidence="5" key="1">
    <citation type="journal article" date="2021" name="Nat. Commun.">
        <title>Genetic determinants of endophytism in the Arabidopsis root mycobiome.</title>
        <authorList>
            <person name="Mesny F."/>
            <person name="Miyauchi S."/>
            <person name="Thiergart T."/>
            <person name="Pickel B."/>
            <person name="Atanasova L."/>
            <person name="Karlsson M."/>
            <person name="Huettel B."/>
            <person name="Barry K.W."/>
            <person name="Haridas S."/>
            <person name="Chen C."/>
            <person name="Bauer D."/>
            <person name="Andreopoulos W."/>
            <person name="Pangilinan J."/>
            <person name="LaButti K."/>
            <person name="Riley R."/>
            <person name="Lipzen A."/>
            <person name="Clum A."/>
            <person name="Drula E."/>
            <person name="Henrissat B."/>
            <person name="Kohler A."/>
            <person name="Grigoriev I.V."/>
            <person name="Martin F.M."/>
            <person name="Hacquard S."/>
        </authorList>
    </citation>
    <scope>NUCLEOTIDE SEQUENCE</scope>
    <source>
        <strain evidence="5">MPI-SDFR-AT-0117</strain>
    </source>
</reference>
<dbReference type="Pfam" id="PF11951">
    <property type="entry name" value="Fungal_trans_2"/>
    <property type="match status" value="1"/>
</dbReference>
<keyword evidence="6" id="KW-1185">Reference proteome</keyword>
<name>A0A9P9ACP0_9PEZI</name>
<organism evidence="5 6">
    <name type="scientific">Plectosphaerella plurivora</name>
    <dbReference type="NCBI Taxonomy" id="936078"/>
    <lineage>
        <taxon>Eukaryota</taxon>
        <taxon>Fungi</taxon>
        <taxon>Dikarya</taxon>
        <taxon>Ascomycota</taxon>
        <taxon>Pezizomycotina</taxon>
        <taxon>Sordariomycetes</taxon>
        <taxon>Hypocreomycetidae</taxon>
        <taxon>Glomerellales</taxon>
        <taxon>Plectosphaerellaceae</taxon>
        <taxon>Plectosphaerella</taxon>
    </lineage>
</organism>
<dbReference type="GO" id="GO:0045944">
    <property type="term" value="P:positive regulation of transcription by RNA polymerase II"/>
    <property type="evidence" value="ECO:0007669"/>
    <property type="project" value="TreeGrafter"/>
</dbReference>
<feature type="compositionally biased region" description="Polar residues" evidence="3">
    <location>
        <begin position="1"/>
        <end position="13"/>
    </location>
</feature>
<evidence type="ECO:0000313" key="6">
    <source>
        <dbReference type="Proteomes" id="UP000770015"/>
    </source>
</evidence>
<dbReference type="Proteomes" id="UP000770015">
    <property type="component" value="Unassembled WGS sequence"/>
</dbReference>
<protein>
    <recommendedName>
        <fullName evidence="4">Zn(2)-C6 fungal-type domain-containing protein</fullName>
    </recommendedName>
</protein>
<dbReference type="Gene3D" id="4.10.240.10">
    <property type="entry name" value="Zn(2)-C6 fungal-type DNA-binding domain"/>
    <property type="match status" value="1"/>
</dbReference>
<evidence type="ECO:0000313" key="5">
    <source>
        <dbReference type="EMBL" id="KAH6689720.1"/>
    </source>
</evidence>
<feature type="compositionally biased region" description="Basic and acidic residues" evidence="3">
    <location>
        <begin position="102"/>
        <end position="115"/>
    </location>
</feature>
<dbReference type="GO" id="GO:0008270">
    <property type="term" value="F:zinc ion binding"/>
    <property type="evidence" value="ECO:0007669"/>
    <property type="project" value="InterPro"/>
</dbReference>
<feature type="domain" description="Zn(2)-C6 fungal-type" evidence="4">
    <location>
        <begin position="29"/>
        <end position="59"/>
    </location>
</feature>
<dbReference type="CDD" id="cd00067">
    <property type="entry name" value="GAL4"/>
    <property type="match status" value="1"/>
</dbReference>
<dbReference type="InterPro" id="IPR036864">
    <property type="entry name" value="Zn2-C6_fun-type_DNA-bd_sf"/>
</dbReference>
<keyword evidence="2" id="KW-0539">Nucleus</keyword>
<dbReference type="GO" id="GO:0005634">
    <property type="term" value="C:nucleus"/>
    <property type="evidence" value="ECO:0007669"/>
    <property type="project" value="UniProtKB-SubCell"/>
</dbReference>
<accession>A0A9P9ACP0</accession>
<dbReference type="InterPro" id="IPR021858">
    <property type="entry name" value="Fun_TF"/>
</dbReference>
<dbReference type="PROSITE" id="PS00463">
    <property type="entry name" value="ZN2_CY6_FUNGAL_1"/>
    <property type="match status" value="1"/>
</dbReference>
<dbReference type="PANTHER" id="PTHR37534:SF3">
    <property type="entry name" value="ZN(II)2CYS6 TRANSCRIPTION FACTOR (EUROFUNG)"/>
    <property type="match status" value="1"/>
</dbReference>
<feature type="compositionally biased region" description="Acidic residues" evidence="3">
    <location>
        <begin position="92"/>
        <end position="101"/>
    </location>
</feature>
<feature type="region of interest" description="Disordered" evidence="3">
    <location>
        <begin position="1"/>
        <end position="26"/>
    </location>
</feature>
<dbReference type="GO" id="GO:0000981">
    <property type="term" value="F:DNA-binding transcription factor activity, RNA polymerase II-specific"/>
    <property type="evidence" value="ECO:0007669"/>
    <property type="project" value="InterPro"/>
</dbReference>
<dbReference type="InterPro" id="IPR001138">
    <property type="entry name" value="Zn2Cys6_DnaBD"/>
</dbReference>
<dbReference type="SUPFAM" id="SSF57701">
    <property type="entry name" value="Zn2/Cys6 DNA-binding domain"/>
    <property type="match status" value="1"/>
</dbReference>
<dbReference type="PROSITE" id="PS50048">
    <property type="entry name" value="ZN2_CY6_FUNGAL_2"/>
    <property type="match status" value="1"/>
</dbReference>
<comment type="subcellular location">
    <subcellularLocation>
        <location evidence="1">Nucleus</location>
    </subcellularLocation>
</comment>
<dbReference type="GO" id="GO:0000976">
    <property type="term" value="F:transcription cis-regulatory region binding"/>
    <property type="evidence" value="ECO:0007669"/>
    <property type="project" value="TreeGrafter"/>
</dbReference>
<dbReference type="Pfam" id="PF00172">
    <property type="entry name" value="Zn_clus"/>
    <property type="match status" value="1"/>
</dbReference>
<evidence type="ECO:0000256" key="2">
    <source>
        <dbReference type="ARBA" id="ARBA00023242"/>
    </source>
</evidence>
<dbReference type="EMBL" id="JAGSXJ010000007">
    <property type="protein sequence ID" value="KAH6689720.1"/>
    <property type="molecule type" value="Genomic_DNA"/>
</dbReference>
<dbReference type="OrthoDB" id="5319341at2759"/>
<proteinExistence type="predicted"/>
<gene>
    <name evidence="5" type="ORF">F5X68DRAFT_260337</name>
</gene>
<dbReference type="CDD" id="cd12148">
    <property type="entry name" value="fungal_TF_MHR"/>
    <property type="match status" value="1"/>
</dbReference>
<feature type="region of interest" description="Disordered" evidence="3">
    <location>
        <begin position="60"/>
        <end position="148"/>
    </location>
</feature>
<dbReference type="SMART" id="SM00066">
    <property type="entry name" value="GAL4"/>
    <property type="match status" value="1"/>
</dbReference>